<keyword evidence="5" id="KW-1185">Reference proteome</keyword>
<dbReference type="InterPro" id="IPR032817">
    <property type="entry name" value="Mon2_C"/>
</dbReference>
<dbReference type="PANTHER" id="PTHR34199">
    <property type="entry name" value="NUMOD3 MOTIF FAMILY PROTEIN, EXPRESSED"/>
    <property type="match status" value="1"/>
</dbReference>
<feature type="region of interest" description="Disordered" evidence="1">
    <location>
        <begin position="96"/>
        <end position="115"/>
    </location>
</feature>
<dbReference type="SUPFAM" id="SSF48371">
    <property type="entry name" value="ARM repeat"/>
    <property type="match status" value="1"/>
</dbReference>
<protein>
    <recommendedName>
        <fullName evidence="6">MON2-like protein</fullName>
    </recommendedName>
</protein>
<evidence type="ECO:0000259" key="3">
    <source>
        <dbReference type="Pfam" id="PF16206"/>
    </source>
</evidence>
<dbReference type="OrthoDB" id="294853at2759"/>
<evidence type="ECO:0000256" key="1">
    <source>
        <dbReference type="SAM" id="MobiDB-lite"/>
    </source>
</evidence>
<comment type="caution">
    <text evidence="4">The sequence shown here is derived from an EMBL/GenBank/DDBJ whole genome shotgun (WGS) entry which is preliminary data.</text>
</comment>
<reference evidence="4 5" key="1">
    <citation type="journal article" name="Sci. Rep.">
        <title>Genome-scale phylogenetic analyses confirm Olpidium as the closest living zoosporic fungus to the non-flagellated, terrestrial fungi.</title>
        <authorList>
            <person name="Chang Y."/>
            <person name="Rochon D."/>
            <person name="Sekimoto S."/>
            <person name="Wang Y."/>
            <person name="Chovatia M."/>
            <person name="Sandor L."/>
            <person name="Salamov A."/>
            <person name="Grigoriev I.V."/>
            <person name="Stajich J.E."/>
            <person name="Spatafora J.W."/>
        </authorList>
    </citation>
    <scope>NUCLEOTIDE SEQUENCE [LARGE SCALE GENOMIC DNA]</scope>
    <source>
        <strain evidence="4">S191</strain>
    </source>
</reference>
<dbReference type="InterPro" id="IPR015403">
    <property type="entry name" value="Mon2/Sec7/BIG1-like_HDS"/>
</dbReference>
<feature type="domain" description="Mon2/Sec7/BIG1-like HDS" evidence="2">
    <location>
        <begin position="300"/>
        <end position="340"/>
    </location>
</feature>
<evidence type="ECO:0000313" key="5">
    <source>
        <dbReference type="Proteomes" id="UP000673691"/>
    </source>
</evidence>
<sequence length="687" mass="73966">TSIRKCALPLYVDRSIAGDQSSERPLAVTTLTDKNIACLHVLLNVANFLGNVLHEGWYLVLETLQQADYLIFSGNPVKASRLSPKKLGPGGISITTTGIPGGTGTPGSGSHRASVGSNSGFTVGEAATQSLQFQFKKLFELAATTLEDPALQSFTRSMCRLSADLTGVPFDAEPRTSPAGGVKGLAPRPGVVGEKSFAVEKLREVALTNISRFANKDNPVVWEIVIPHLVDTANYVGAPQAIRVQACSGALDIVSASIAHAEEHGTFSVEAVQMRLLKPLSSLISGRGRHCGAEHRDTKFSSNSDVQKLALETLEKILQTSGHSLSFGWSIIFVIIKGVCAKPANETDGTDANAAESSEQAAFGGEAVAPTAVELKIEEMVTASPGTTATSPQQLQARSASSLIRVAFSCLQLICTDYLALLSPECLRQCIGTLGTFGLVPEDINISLTAVGLLWNVSDYIQTKRQEFRTSGLPEDSVDASEPKEEDFSSGKSLQLLLGNQLDTRTSNILWLLLLLQLSALCSDLRPEVRNGANQTLFRTIRINGPHMTPGIWEITLWKVLFPLLESVKAASSKALKQPAQPPKKSSISVGMMVHHSRDSAHKQWDETKVLVLSGVVGTFRESLANLTDLPNFDKAWRLLLACIRDYMINASPEVAIASVKGMKSLMSLPQDDPKALRQMEQKISKM</sequence>
<dbReference type="AlphaFoldDB" id="A0A8H7ZNQ8"/>
<name>A0A8H7ZNQ8_9FUNG</name>
<feature type="domain" description="Mon2 C-terminal" evidence="3">
    <location>
        <begin position="416"/>
        <end position="668"/>
    </location>
</feature>
<evidence type="ECO:0000313" key="4">
    <source>
        <dbReference type="EMBL" id="KAG5456511.1"/>
    </source>
</evidence>
<dbReference type="InterPro" id="IPR016024">
    <property type="entry name" value="ARM-type_fold"/>
</dbReference>
<gene>
    <name evidence="4" type="ORF">BJ554DRAFT_3728</name>
</gene>
<organism evidence="4 5">
    <name type="scientific">Olpidium bornovanus</name>
    <dbReference type="NCBI Taxonomy" id="278681"/>
    <lineage>
        <taxon>Eukaryota</taxon>
        <taxon>Fungi</taxon>
        <taxon>Fungi incertae sedis</taxon>
        <taxon>Olpidiomycota</taxon>
        <taxon>Olpidiomycotina</taxon>
        <taxon>Olpidiomycetes</taxon>
        <taxon>Olpidiales</taxon>
        <taxon>Olpidiaceae</taxon>
        <taxon>Olpidium</taxon>
    </lineage>
</organism>
<evidence type="ECO:0000259" key="2">
    <source>
        <dbReference type="Pfam" id="PF09324"/>
    </source>
</evidence>
<evidence type="ECO:0008006" key="6">
    <source>
        <dbReference type="Google" id="ProtNLM"/>
    </source>
</evidence>
<accession>A0A8H7ZNQ8</accession>
<feature type="non-terminal residue" evidence="4">
    <location>
        <position position="687"/>
    </location>
</feature>
<dbReference type="Pfam" id="PF16206">
    <property type="entry name" value="Mon2_C"/>
    <property type="match status" value="1"/>
</dbReference>
<dbReference type="EMBL" id="JAEFCI010011618">
    <property type="protein sequence ID" value="KAG5456511.1"/>
    <property type="molecule type" value="Genomic_DNA"/>
</dbReference>
<dbReference type="Pfam" id="PF09324">
    <property type="entry name" value="Sec7-like_HDS"/>
    <property type="match status" value="1"/>
</dbReference>
<dbReference type="PANTHER" id="PTHR34199:SF4">
    <property type="entry name" value="ARM REPEAT SUPERFAMILY PROTEIN"/>
    <property type="match status" value="1"/>
</dbReference>
<dbReference type="Proteomes" id="UP000673691">
    <property type="component" value="Unassembled WGS sequence"/>
</dbReference>
<proteinExistence type="predicted"/>
<feature type="non-terminal residue" evidence="4">
    <location>
        <position position="1"/>
    </location>
</feature>